<dbReference type="InterPro" id="IPR018707">
    <property type="entry name" value="LpxR"/>
</dbReference>
<protein>
    <submittedName>
        <fullName evidence="1">DUF2219 domain-containing protein</fullName>
    </submittedName>
</protein>
<name>A0A3D8IMC3_9HELI</name>
<dbReference type="OrthoDB" id="9776275at2"/>
<evidence type="ECO:0000313" key="1">
    <source>
        <dbReference type="EMBL" id="RDU66076.1"/>
    </source>
</evidence>
<dbReference type="Gene3D" id="2.40.128.140">
    <property type="entry name" value="Outer membrane protein"/>
    <property type="match status" value="1"/>
</dbReference>
<dbReference type="Pfam" id="PF09982">
    <property type="entry name" value="LpxR"/>
    <property type="match status" value="1"/>
</dbReference>
<gene>
    <name evidence="1" type="ORF">CQA53_04540</name>
</gene>
<dbReference type="AlphaFoldDB" id="A0A3D8IMC3"/>
<sequence>MFNVFKFILLFLVIDILHARDIVAYKKQTFSLATDNDAYFEPTNYDRFYTAGHSLSYTSKEFQQSFLHYVGISSFLSKNLSLTLPYSSVISRFSINLAQEIYTPNSKYVTIPPKDDMPYGGYLYANFMAQNRIGNFMEQASLNIGLVGPYALAKETQDIIHILTNVSRYAGWDSQIHNEFIFNLYYKAMYKIPIIENIIEFLPFGTIALGNAHTHVDFGARLRIGWGLWGDFGIQKAHTNNLGSTSIDDNFRFYLSGGILGRVVGRNIFIQGNTIGGVQTSLDVNHFIYEAELGMAIAWKGFVAGVVYTYKQKEFLTQARDSNYTTLRIEVSF</sequence>
<reference evidence="1 2" key="1">
    <citation type="submission" date="2018-04" db="EMBL/GenBank/DDBJ databases">
        <title>Novel Campyloabacter and Helicobacter Species and Strains.</title>
        <authorList>
            <person name="Mannion A.J."/>
            <person name="Shen Z."/>
            <person name="Fox J.G."/>
        </authorList>
    </citation>
    <scope>NUCLEOTIDE SEQUENCE [LARGE SCALE GENOMIC DNA]</scope>
    <source>
        <strain evidence="1 2">MIT 17-337</strain>
    </source>
</reference>
<comment type="caution">
    <text evidence="1">The sequence shown here is derived from an EMBL/GenBank/DDBJ whole genome shotgun (WGS) entry which is preliminary data.</text>
</comment>
<accession>A0A3D8IMC3</accession>
<dbReference type="RefSeq" id="WP_115542846.1">
    <property type="nucleotide sequence ID" value="NZ_NXLQ01000007.1"/>
</dbReference>
<proteinExistence type="predicted"/>
<keyword evidence="2" id="KW-1185">Reference proteome</keyword>
<dbReference type="InterPro" id="IPR037107">
    <property type="entry name" value="Put_OMP_sf"/>
</dbReference>
<dbReference type="EMBL" id="NXLQ01000007">
    <property type="protein sequence ID" value="RDU66076.1"/>
    <property type="molecule type" value="Genomic_DNA"/>
</dbReference>
<evidence type="ECO:0000313" key="2">
    <source>
        <dbReference type="Proteomes" id="UP000256379"/>
    </source>
</evidence>
<organism evidence="1 2">
    <name type="scientific">Helicobacter didelphidarum</name>
    <dbReference type="NCBI Taxonomy" id="2040648"/>
    <lineage>
        <taxon>Bacteria</taxon>
        <taxon>Pseudomonadati</taxon>
        <taxon>Campylobacterota</taxon>
        <taxon>Epsilonproteobacteria</taxon>
        <taxon>Campylobacterales</taxon>
        <taxon>Helicobacteraceae</taxon>
        <taxon>Helicobacter</taxon>
    </lineage>
</organism>
<dbReference type="Proteomes" id="UP000256379">
    <property type="component" value="Unassembled WGS sequence"/>
</dbReference>